<dbReference type="AlphaFoldDB" id="A0A941ITC3"/>
<dbReference type="SMART" id="SM00065">
    <property type="entry name" value="GAF"/>
    <property type="match status" value="1"/>
</dbReference>
<evidence type="ECO:0000313" key="3">
    <source>
        <dbReference type="EMBL" id="MBR7834206.1"/>
    </source>
</evidence>
<dbReference type="InterPro" id="IPR003018">
    <property type="entry name" value="GAF"/>
</dbReference>
<gene>
    <name evidence="3" type="ORF">KDL01_13105</name>
</gene>
<comment type="caution">
    <text evidence="3">The sequence shown here is derived from an EMBL/GenBank/DDBJ whole genome shotgun (WGS) entry which is preliminary data.</text>
</comment>
<evidence type="ECO:0000313" key="4">
    <source>
        <dbReference type="Proteomes" id="UP000675781"/>
    </source>
</evidence>
<reference evidence="3" key="1">
    <citation type="submission" date="2021-04" db="EMBL/GenBank/DDBJ databases">
        <title>Genome based classification of Actinospica acidithermotolerans sp. nov., an actinobacterium isolated from an Indonesian hot spring.</title>
        <authorList>
            <person name="Kusuma A.B."/>
            <person name="Putra K.E."/>
            <person name="Nafisah S."/>
            <person name="Loh J."/>
            <person name="Nouioui I."/>
            <person name="Goodfellow M."/>
        </authorList>
    </citation>
    <scope>NUCLEOTIDE SEQUENCE</scope>
    <source>
        <strain evidence="3">CSCA 57</strain>
    </source>
</reference>
<dbReference type="InterPro" id="IPR042070">
    <property type="entry name" value="PucR_C-HTH_sf"/>
</dbReference>
<dbReference type="InterPro" id="IPR051448">
    <property type="entry name" value="CdaR-like_regulators"/>
</dbReference>
<dbReference type="Proteomes" id="UP000675781">
    <property type="component" value="Unassembled WGS sequence"/>
</dbReference>
<feature type="domain" description="GAF" evidence="2">
    <location>
        <begin position="80"/>
        <end position="231"/>
    </location>
</feature>
<dbReference type="Pfam" id="PF17853">
    <property type="entry name" value="GGDEF_2"/>
    <property type="match status" value="1"/>
</dbReference>
<dbReference type="InterPro" id="IPR029016">
    <property type="entry name" value="GAF-like_dom_sf"/>
</dbReference>
<keyword evidence="4" id="KW-1185">Reference proteome</keyword>
<dbReference type="PANTHER" id="PTHR33744:SF1">
    <property type="entry name" value="DNA-BINDING TRANSCRIPTIONAL ACTIVATOR ADER"/>
    <property type="match status" value="1"/>
</dbReference>
<name>A0A941ITC3_9ACTN</name>
<dbReference type="SUPFAM" id="SSF55781">
    <property type="entry name" value="GAF domain-like"/>
    <property type="match status" value="1"/>
</dbReference>
<dbReference type="Gene3D" id="1.10.10.2840">
    <property type="entry name" value="PucR C-terminal helix-turn-helix domain"/>
    <property type="match status" value="1"/>
</dbReference>
<organism evidence="3 4">
    <name type="scientific">Actinospica durhamensis</name>
    <dbReference type="NCBI Taxonomy" id="1508375"/>
    <lineage>
        <taxon>Bacteria</taxon>
        <taxon>Bacillati</taxon>
        <taxon>Actinomycetota</taxon>
        <taxon>Actinomycetes</taxon>
        <taxon>Catenulisporales</taxon>
        <taxon>Actinospicaceae</taxon>
        <taxon>Actinospica</taxon>
    </lineage>
</organism>
<evidence type="ECO:0000256" key="1">
    <source>
        <dbReference type="ARBA" id="ARBA00006754"/>
    </source>
</evidence>
<dbReference type="Pfam" id="PF13556">
    <property type="entry name" value="HTH_30"/>
    <property type="match status" value="1"/>
</dbReference>
<dbReference type="InterPro" id="IPR041522">
    <property type="entry name" value="CdaR_GGDEF"/>
</dbReference>
<proteinExistence type="inferred from homology"/>
<dbReference type="RefSeq" id="WP_212528726.1">
    <property type="nucleotide sequence ID" value="NZ_JAGSOG010000051.1"/>
</dbReference>
<dbReference type="Gene3D" id="3.30.450.40">
    <property type="match status" value="1"/>
</dbReference>
<dbReference type="EMBL" id="JAGSOG010000051">
    <property type="protein sequence ID" value="MBR7834206.1"/>
    <property type="molecule type" value="Genomic_DNA"/>
</dbReference>
<dbReference type="Pfam" id="PF01590">
    <property type="entry name" value="GAF"/>
    <property type="match status" value="1"/>
</dbReference>
<dbReference type="InterPro" id="IPR025736">
    <property type="entry name" value="PucR_C-HTH_dom"/>
</dbReference>
<protein>
    <submittedName>
        <fullName evidence="3">Helix-turn-helix domain-containing protein</fullName>
    </submittedName>
</protein>
<evidence type="ECO:0000259" key="2">
    <source>
        <dbReference type="SMART" id="SM00065"/>
    </source>
</evidence>
<dbReference type="PANTHER" id="PTHR33744">
    <property type="entry name" value="CARBOHYDRATE DIACID REGULATOR"/>
    <property type="match status" value="1"/>
</dbReference>
<sequence length="623" mass="66334">MTSADLVYLGLLARDAPSAEYDEPVRRARTESRDPEQAAAVEQARTLALRIRTTLREQRRRENELTALFETAGDLAGLRDLDDVLRAIVIRARKLLGTDVAYLSLHDEHAGDTYMRVTAGSVSAEFQRVRLGMGEGLGGLVAQTSSPYATADYFNDDRFRHTRAIDSAVHDEGLVAILGVPLLVNGKVIGVLFASDRSVRPFTRDELALLGSLATHAAIAIESANQLAETKAALAELAEASRVIREHSAAVERAAEAHEALTGLLLRGAGVGELAASVSDLLGGTVCLTDDQGRVLHGAEADARGPGVQAAAAQSERTGRAVLAAGRWVAAIQAGGERLGTLAFRGPADLDKAEQRILERAAMVTALRLLTERSVREAEYQVRGELLTDLLDAVGRADPDAAGLRERARRLSADLDAAHVLVVARAEDADRRRLVSAASHLAATRHGLAGERAGTIVLLLPGTEPTATARDVVHHLHAAIQRPVTAGAAGPAFGPLAVAALFEEAERCLGALLALGRIGDGACAADLGFVGLLLGGGRVPGFVEAVLGPVLEYDARRQTDLLRTLEAYFACGGNLMRAKDRLHVHVNTVTQRLERIGKLLGADWQAPDRALELQLALRLHRLR</sequence>
<accession>A0A941ITC3</accession>
<comment type="similarity">
    <text evidence="1">Belongs to the CdaR family.</text>
</comment>